<comment type="caution">
    <text evidence="1">The sequence shown here is derived from an EMBL/GenBank/DDBJ whole genome shotgun (WGS) entry which is preliminary data.</text>
</comment>
<keyword evidence="2" id="KW-1185">Reference proteome</keyword>
<sequence length="371" mass="40724">MQLIALGQVTIWDEILKAHNKEVRKNPAFAGGELPVSAGASDDEHVDEMAKLQGKYKKAKVKVRRLKEELQIVQELNRDLHRALGRKSEQVRASIAPVPLPAPAPPPAVERATQAAAALGPAAAPVAPEAPAAAGSLSNEPTYELLTHFEEGYMMNFTDAGVQLQKKARKDAMDPKIGASVATKNQATSVWGSDVLLTRTLIGVPSNASKDKKPRPPLTPNKVAFLRDAMDDFSFSHEVTTPSLPHHLRMENEEALIATCSHPFFKLRWTVKEDGRASKLEDLLVLAAETCGFVPEPLPGDQPLPALEDSFFEFDVQTPPPRTPQHHLRAEVYRFLEDQRHEMCMLWSSRCFFGSSGVSSVQYEPVSLGSS</sequence>
<protein>
    <submittedName>
        <fullName evidence="1">Uncharacterized protein</fullName>
    </submittedName>
</protein>
<organism evidence="1 2">
    <name type="scientific">Ixodes persulcatus</name>
    <name type="common">Taiga tick</name>
    <dbReference type="NCBI Taxonomy" id="34615"/>
    <lineage>
        <taxon>Eukaryota</taxon>
        <taxon>Metazoa</taxon>
        <taxon>Ecdysozoa</taxon>
        <taxon>Arthropoda</taxon>
        <taxon>Chelicerata</taxon>
        <taxon>Arachnida</taxon>
        <taxon>Acari</taxon>
        <taxon>Parasitiformes</taxon>
        <taxon>Ixodida</taxon>
        <taxon>Ixodoidea</taxon>
        <taxon>Ixodidae</taxon>
        <taxon>Ixodinae</taxon>
        <taxon>Ixodes</taxon>
    </lineage>
</organism>
<accession>A0AC60QKW5</accession>
<reference evidence="1 2" key="1">
    <citation type="journal article" date="2020" name="Cell">
        <title>Large-Scale Comparative Analyses of Tick Genomes Elucidate Their Genetic Diversity and Vector Capacities.</title>
        <authorList>
            <consortium name="Tick Genome and Microbiome Consortium (TIGMIC)"/>
            <person name="Jia N."/>
            <person name="Wang J."/>
            <person name="Shi W."/>
            <person name="Du L."/>
            <person name="Sun Y."/>
            <person name="Zhan W."/>
            <person name="Jiang J.F."/>
            <person name="Wang Q."/>
            <person name="Zhang B."/>
            <person name="Ji P."/>
            <person name="Bell-Sakyi L."/>
            <person name="Cui X.M."/>
            <person name="Yuan T.T."/>
            <person name="Jiang B.G."/>
            <person name="Yang W.F."/>
            <person name="Lam T.T."/>
            <person name="Chang Q.C."/>
            <person name="Ding S.J."/>
            <person name="Wang X.J."/>
            <person name="Zhu J.G."/>
            <person name="Ruan X.D."/>
            <person name="Zhao L."/>
            <person name="Wei J.T."/>
            <person name="Ye R.Z."/>
            <person name="Que T.C."/>
            <person name="Du C.H."/>
            <person name="Zhou Y.H."/>
            <person name="Cheng J.X."/>
            <person name="Dai P.F."/>
            <person name="Guo W.B."/>
            <person name="Han X.H."/>
            <person name="Huang E.J."/>
            <person name="Li L.F."/>
            <person name="Wei W."/>
            <person name="Gao Y.C."/>
            <person name="Liu J.Z."/>
            <person name="Shao H.Z."/>
            <person name="Wang X."/>
            <person name="Wang C.C."/>
            <person name="Yang T.C."/>
            <person name="Huo Q.B."/>
            <person name="Li W."/>
            <person name="Chen H.Y."/>
            <person name="Chen S.E."/>
            <person name="Zhou L.G."/>
            <person name="Ni X.B."/>
            <person name="Tian J.H."/>
            <person name="Sheng Y."/>
            <person name="Liu T."/>
            <person name="Pan Y.S."/>
            <person name="Xia L.Y."/>
            <person name="Li J."/>
            <person name="Zhao F."/>
            <person name="Cao W.C."/>
        </authorList>
    </citation>
    <scope>NUCLEOTIDE SEQUENCE [LARGE SCALE GENOMIC DNA]</scope>
    <source>
        <tissue evidence="1">Larvae</tissue>
    </source>
</reference>
<evidence type="ECO:0000313" key="2">
    <source>
        <dbReference type="Proteomes" id="UP000805193"/>
    </source>
</evidence>
<name>A0AC60QKW5_IXOPE</name>
<dbReference type="Proteomes" id="UP000805193">
    <property type="component" value="Unassembled WGS sequence"/>
</dbReference>
<proteinExistence type="predicted"/>
<dbReference type="EMBL" id="JABSTQ010007499">
    <property type="protein sequence ID" value="KAG0435634.1"/>
    <property type="molecule type" value="Genomic_DNA"/>
</dbReference>
<gene>
    <name evidence="1" type="ORF">HPB47_018385</name>
</gene>
<evidence type="ECO:0000313" key="1">
    <source>
        <dbReference type="EMBL" id="KAG0435634.1"/>
    </source>
</evidence>